<feature type="region of interest" description="Disordered" evidence="3">
    <location>
        <begin position="145"/>
        <end position="183"/>
    </location>
</feature>
<evidence type="ECO:0000256" key="2">
    <source>
        <dbReference type="ARBA" id="ARBA00023054"/>
    </source>
</evidence>
<dbReference type="PANTHER" id="PTHR12499:SF0">
    <property type="entry name" value="OPTIC ATROPHY 3 PROTEIN"/>
    <property type="match status" value="1"/>
</dbReference>
<dbReference type="PANTHER" id="PTHR12499">
    <property type="entry name" value="OPTIC ATROPHY 3 PROTEIN OPA3"/>
    <property type="match status" value="1"/>
</dbReference>
<gene>
    <name evidence="4" type="ORF">CHILSU_LOCUS7870</name>
</gene>
<dbReference type="EMBL" id="OU963896">
    <property type="protein sequence ID" value="CAH0689359.1"/>
    <property type="molecule type" value="Genomic_DNA"/>
</dbReference>
<name>A0ABN8EGK5_CHISP</name>
<dbReference type="Pfam" id="PF07047">
    <property type="entry name" value="OPA3"/>
    <property type="match status" value="1"/>
</dbReference>
<organism evidence="4 5">
    <name type="scientific">Chilo suppressalis</name>
    <name type="common">Asiatic rice borer moth</name>
    <dbReference type="NCBI Taxonomy" id="168631"/>
    <lineage>
        <taxon>Eukaryota</taxon>
        <taxon>Metazoa</taxon>
        <taxon>Ecdysozoa</taxon>
        <taxon>Arthropoda</taxon>
        <taxon>Hexapoda</taxon>
        <taxon>Insecta</taxon>
        <taxon>Pterygota</taxon>
        <taxon>Neoptera</taxon>
        <taxon>Endopterygota</taxon>
        <taxon>Lepidoptera</taxon>
        <taxon>Glossata</taxon>
        <taxon>Ditrysia</taxon>
        <taxon>Pyraloidea</taxon>
        <taxon>Crambidae</taxon>
        <taxon>Crambinae</taxon>
        <taxon>Chilo</taxon>
    </lineage>
</organism>
<comment type="similarity">
    <text evidence="1">Belongs to the OPA3 family.</text>
</comment>
<evidence type="ECO:0008006" key="6">
    <source>
        <dbReference type="Google" id="ProtNLM"/>
    </source>
</evidence>
<proteinExistence type="inferred from homology"/>
<evidence type="ECO:0000256" key="3">
    <source>
        <dbReference type="SAM" id="MobiDB-lite"/>
    </source>
</evidence>
<dbReference type="Proteomes" id="UP001153292">
    <property type="component" value="Chromosome 3"/>
</dbReference>
<sequence length="183" mass="20661">MAIDQFPMFRMATLLARQLSSPIASRIKAYAMTHPRMRTAVVCRAGRMFRGAELRFKLWAMRLPPPPRAAPLSDNDAVQVGSDIIGEIIIFTLGAGIVIFEVNRQAEKLEIKMLEERSEWVALLVALQELKHELELQQQEMDRLQDELRRISQRQPSSPPTPPSASPTEPAGTLTEVTRKSRC</sequence>
<evidence type="ECO:0000256" key="1">
    <source>
        <dbReference type="ARBA" id="ARBA00007584"/>
    </source>
</evidence>
<evidence type="ECO:0000313" key="4">
    <source>
        <dbReference type="EMBL" id="CAH0689359.1"/>
    </source>
</evidence>
<accession>A0ABN8EGK5</accession>
<dbReference type="InterPro" id="IPR010754">
    <property type="entry name" value="OPA3-like"/>
</dbReference>
<keyword evidence="2" id="KW-0175">Coiled coil</keyword>
<reference evidence="4" key="1">
    <citation type="submission" date="2021-12" db="EMBL/GenBank/DDBJ databases">
        <authorList>
            <person name="King R."/>
        </authorList>
    </citation>
    <scope>NUCLEOTIDE SEQUENCE</scope>
</reference>
<evidence type="ECO:0000313" key="5">
    <source>
        <dbReference type="Proteomes" id="UP001153292"/>
    </source>
</evidence>
<protein>
    <recommendedName>
        <fullName evidence="6">OPA3-like protein</fullName>
    </recommendedName>
</protein>
<keyword evidence="5" id="KW-1185">Reference proteome</keyword>